<feature type="compositionally biased region" description="Basic and acidic residues" evidence="2">
    <location>
        <begin position="483"/>
        <end position="494"/>
    </location>
</feature>
<name>A0A9D4V3W4_ADICA</name>
<organism evidence="4 5">
    <name type="scientific">Adiantum capillus-veneris</name>
    <name type="common">Maidenhair fern</name>
    <dbReference type="NCBI Taxonomy" id="13818"/>
    <lineage>
        <taxon>Eukaryota</taxon>
        <taxon>Viridiplantae</taxon>
        <taxon>Streptophyta</taxon>
        <taxon>Embryophyta</taxon>
        <taxon>Tracheophyta</taxon>
        <taxon>Polypodiopsida</taxon>
        <taxon>Polypodiidae</taxon>
        <taxon>Polypodiales</taxon>
        <taxon>Pteridineae</taxon>
        <taxon>Pteridaceae</taxon>
        <taxon>Vittarioideae</taxon>
        <taxon>Adiantum</taxon>
    </lineage>
</organism>
<feature type="domain" description="ATPase" evidence="3">
    <location>
        <begin position="39"/>
        <end position="315"/>
    </location>
</feature>
<dbReference type="Proteomes" id="UP000886520">
    <property type="component" value="Chromosome 6"/>
</dbReference>
<keyword evidence="1" id="KW-0934">Plastid</keyword>
<evidence type="ECO:0000256" key="1">
    <source>
        <dbReference type="ARBA" id="ARBA00022528"/>
    </source>
</evidence>
<dbReference type="Gene3D" id="3.40.50.300">
    <property type="entry name" value="P-loop containing nucleotide triphosphate hydrolases"/>
    <property type="match status" value="1"/>
</dbReference>
<dbReference type="InterPro" id="IPR011579">
    <property type="entry name" value="ATPase_dom"/>
</dbReference>
<feature type="non-terminal residue" evidence="4">
    <location>
        <position position="1"/>
    </location>
</feature>
<dbReference type="EMBL" id="JABFUD020000006">
    <property type="protein sequence ID" value="KAI5079010.1"/>
    <property type="molecule type" value="Genomic_DNA"/>
</dbReference>
<dbReference type="OrthoDB" id="2150628at2759"/>
<dbReference type="InterPro" id="IPR051667">
    <property type="entry name" value="Archaeal_ATPase_domain"/>
</dbReference>
<dbReference type="SUPFAM" id="SSF52540">
    <property type="entry name" value="P-loop containing nucleoside triphosphate hydrolases"/>
    <property type="match status" value="1"/>
</dbReference>
<dbReference type="InterPro" id="IPR027417">
    <property type="entry name" value="P-loop_NTPase"/>
</dbReference>
<feature type="region of interest" description="Disordered" evidence="2">
    <location>
        <begin position="453"/>
        <end position="494"/>
    </location>
</feature>
<reference evidence="4" key="1">
    <citation type="submission" date="2021-01" db="EMBL/GenBank/DDBJ databases">
        <title>Adiantum capillus-veneris genome.</title>
        <authorList>
            <person name="Fang Y."/>
            <person name="Liao Q."/>
        </authorList>
    </citation>
    <scope>NUCLEOTIDE SEQUENCE</scope>
    <source>
        <strain evidence="4">H3</strain>
        <tissue evidence="4">Leaf</tissue>
    </source>
</reference>
<accession>A0A9D4V3W4</accession>
<protein>
    <recommendedName>
        <fullName evidence="3">ATPase domain-containing protein</fullName>
    </recommendedName>
</protein>
<evidence type="ECO:0000313" key="4">
    <source>
        <dbReference type="EMBL" id="KAI5079010.1"/>
    </source>
</evidence>
<proteinExistence type="predicted"/>
<dbReference type="AlphaFoldDB" id="A0A9D4V3W4"/>
<dbReference type="PANTHER" id="PTHR37096">
    <property type="entry name" value="YALI0E33429P"/>
    <property type="match status" value="1"/>
</dbReference>
<comment type="caution">
    <text evidence="4">The sequence shown here is derived from an EMBL/GenBank/DDBJ whole genome shotgun (WGS) entry which is preliminary data.</text>
</comment>
<evidence type="ECO:0000313" key="5">
    <source>
        <dbReference type="Proteomes" id="UP000886520"/>
    </source>
</evidence>
<evidence type="ECO:0000259" key="3">
    <source>
        <dbReference type="Pfam" id="PF01637"/>
    </source>
</evidence>
<sequence length="494" mass="54842">MGGIVSSPTVSVDDDLGSSIRQLMQIDGGDLRQHEHGGFVGREAEMTQLVRALAAEPSRATLLIGPKHSGKSTLLQHLKQKWQSSSQVRQIFAPFLLINLQECLITHLKSAEESYYNSTAAEGLYSAIRGEVKAWVDLATKALSIDDVKQDISGISQASIKMSIESFTQSYHLRGCKLMYSLLDWLQSSLKQHSHVCPVIVFDEAHVLKSWCRYIDLYDEVQRLAQFLQWLCKDKARGHVVMATSDPFFWAWLSQTLGITPLKMIPVGHFGEGNAKEFVINNLLKKHEGVLPAGGFSEDVWKAVYQVAGGCPHLLKIVVSDAVELGSWMDATTSLVSTMEEELRERVLEFIKYRDDRHVEGIVGAIVNGGGLAGFNDVSEHVFAGNESYGRSEIKALAEKGIIYVRLWTNGMRYMDVGEKKGDDTLYLTAAHPASFAAMKRLYPTWFASLKKPEEEKNSRGNRSNWETRGGDYSAGGSDAEYDMSRGDYSEGGS</sequence>
<gene>
    <name evidence="4" type="ORF">GOP47_0006681</name>
</gene>
<dbReference type="PANTHER" id="PTHR37096:SF1">
    <property type="entry name" value="AAA+ ATPASE DOMAIN-CONTAINING PROTEIN"/>
    <property type="match status" value="1"/>
</dbReference>
<keyword evidence="1" id="KW-0150">Chloroplast</keyword>
<dbReference type="GO" id="GO:0005524">
    <property type="term" value="F:ATP binding"/>
    <property type="evidence" value="ECO:0007669"/>
    <property type="project" value="InterPro"/>
</dbReference>
<evidence type="ECO:0000256" key="2">
    <source>
        <dbReference type="SAM" id="MobiDB-lite"/>
    </source>
</evidence>
<dbReference type="Pfam" id="PF01637">
    <property type="entry name" value="ATPase_2"/>
    <property type="match status" value="1"/>
</dbReference>
<keyword evidence="5" id="KW-1185">Reference proteome</keyword>